<dbReference type="STRING" id="126957.T1IPT8"/>
<evidence type="ECO:0000256" key="3">
    <source>
        <dbReference type="ARBA" id="ARBA00022692"/>
    </source>
</evidence>
<feature type="transmembrane region" description="Helical" evidence="8">
    <location>
        <begin position="162"/>
        <end position="184"/>
    </location>
</feature>
<evidence type="ECO:0000259" key="9">
    <source>
        <dbReference type="Pfam" id="PF07885"/>
    </source>
</evidence>
<evidence type="ECO:0000256" key="7">
    <source>
        <dbReference type="ARBA" id="ARBA00023303"/>
    </source>
</evidence>
<sequence>MLGPRRGGCFALLHIGEDNARFLLLAVFLIVYLISGAAVFQTLEYENEVRRRQKFWNKYKEFRDFHNGTVDEFLLNDLLYEYGNATSAGILHKRPRWDFAGAFYFVSTVISTIERVITLLAWSMRKFHERELRRRGLLTSQNRRDSQTSLEDYALDQWKPSVYWVIVYLFLGACLIAITASALYCNMENWTYIESLYFCFVSFSTIGFGDYVASQEREYPHKYAYRAANFILITFGCCCIYSLFNVVSIVIKQCLNSIIKRSDCRCGRSTQPPKATRVRRNALTPFQVGRSRAKAFKTYENSERRVSGELISLPDGRSKVSLAVMQKQLYETAINQKGGAALIPPKLHAPAFTPGKVGPVAIASTLIDENT</sequence>
<keyword evidence="5" id="KW-0406">Ion transport</keyword>
<evidence type="ECO:0000256" key="5">
    <source>
        <dbReference type="ARBA" id="ARBA00023065"/>
    </source>
</evidence>
<dbReference type="Proteomes" id="UP000014500">
    <property type="component" value="Unassembled WGS sequence"/>
</dbReference>
<dbReference type="SUPFAM" id="SSF81324">
    <property type="entry name" value="Voltage-gated potassium channels"/>
    <property type="match status" value="2"/>
</dbReference>
<dbReference type="InterPro" id="IPR013099">
    <property type="entry name" value="K_chnl_dom"/>
</dbReference>
<evidence type="ECO:0000313" key="11">
    <source>
        <dbReference type="Proteomes" id="UP000014500"/>
    </source>
</evidence>
<reference evidence="10" key="2">
    <citation type="submission" date="2015-02" db="UniProtKB">
        <authorList>
            <consortium name="EnsemblMetazoa"/>
        </authorList>
    </citation>
    <scope>IDENTIFICATION</scope>
</reference>
<keyword evidence="4 8" id="KW-1133">Transmembrane helix</keyword>
<evidence type="ECO:0000313" key="10">
    <source>
        <dbReference type="EnsemblMetazoa" id="SMAR003043-PA"/>
    </source>
</evidence>
<dbReference type="GO" id="GO:0005886">
    <property type="term" value="C:plasma membrane"/>
    <property type="evidence" value="ECO:0007669"/>
    <property type="project" value="TreeGrafter"/>
</dbReference>
<name>T1IPT8_STRMM</name>
<evidence type="ECO:0000256" key="6">
    <source>
        <dbReference type="ARBA" id="ARBA00023136"/>
    </source>
</evidence>
<feature type="transmembrane region" description="Helical" evidence="8">
    <location>
        <begin position="196"/>
        <end position="213"/>
    </location>
</feature>
<keyword evidence="11" id="KW-1185">Reference proteome</keyword>
<dbReference type="Pfam" id="PF07885">
    <property type="entry name" value="Ion_trans_2"/>
    <property type="match status" value="1"/>
</dbReference>
<proteinExistence type="predicted"/>
<dbReference type="PANTHER" id="PTHR11003:SF10">
    <property type="entry name" value="POTASSIUM CHANNEL DOMAIN-CONTAINING PROTEIN"/>
    <property type="match status" value="1"/>
</dbReference>
<accession>T1IPT8</accession>
<feature type="transmembrane region" description="Helical" evidence="8">
    <location>
        <begin position="20"/>
        <end position="43"/>
    </location>
</feature>
<keyword evidence="7" id="KW-0407">Ion channel</keyword>
<dbReference type="PANTHER" id="PTHR11003">
    <property type="entry name" value="POTASSIUM CHANNEL, SUBFAMILY K"/>
    <property type="match status" value="1"/>
</dbReference>
<dbReference type="InterPro" id="IPR003280">
    <property type="entry name" value="2pore_dom_K_chnl"/>
</dbReference>
<keyword evidence="6 8" id="KW-0472">Membrane</keyword>
<dbReference type="PhylomeDB" id="T1IPT8"/>
<dbReference type="GO" id="GO:0022841">
    <property type="term" value="F:potassium ion leak channel activity"/>
    <property type="evidence" value="ECO:0007669"/>
    <property type="project" value="TreeGrafter"/>
</dbReference>
<comment type="subcellular location">
    <subcellularLocation>
        <location evidence="1">Membrane</location>
        <topology evidence="1">Multi-pass membrane protein</topology>
    </subcellularLocation>
</comment>
<dbReference type="GO" id="GO:0015271">
    <property type="term" value="F:outward rectifier potassium channel activity"/>
    <property type="evidence" value="ECO:0007669"/>
    <property type="project" value="TreeGrafter"/>
</dbReference>
<evidence type="ECO:0000256" key="8">
    <source>
        <dbReference type="SAM" id="Phobius"/>
    </source>
</evidence>
<keyword evidence="2" id="KW-0813">Transport</keyword>
<feature type="transmembrane region" description="Helical" evidence="8">
    <location>
        <begin position="225"/>
        <end position="251"/>
    </location>
</feature>
<protein>
    <recommendedName>
        <fullName evidence="9">Potassium channel domain-containing protein</fullName>
    </recommendedName>
</protein>
<dbReference type="GO" id="GO:0030322">
    <property type="term" value="P:stabilization of membrane potential"/>
    <property type="evidence" value="ECO:0007669"/>
    <property type="project" value="TreeGrafter"/>
</dbReference>
<dbReference type="AlphaFoldDB" id="T1IPT8"/>
<reference evidence="11" key="1">
    <citation type="submission" date="2011-05" db="EMBL/GenBank/DDBJ databases">
        <authorList>
            <person name="Richards S.R."/>
            <person name="Qu J."/>
            <person name="Jiang H."/>
            <person name="Jhangiani S.N."/>
            <person name="Agravi P."/>
            <person name="Goodspeed R."/>
            <person name="Gross S."/>
            <person name="Mandapat C."/>
            <person name="Jackson L."/>
            <person name="Mathew T."/>
            <person name="Pu L."/>
            <person name="Thornton R."/>
            <person name="Saada N."/>
            <person name="Wilczek-Boney K.B."/>
            <person name="Lee S."/>
            <person name="Kovar C."/>
            <person name="Wu Y."/>
            <person name="Scherer S.E."/>
            <person name="Worley K.C."/>
            <person name="Muzny D.M."/>
            <person name="Gibbs R."/>
        </authorList>
    </citation>
    <scope>NUCLEOTIDE SEQUENCE</scope>
    <source>
        <strain evidence="11">Brora</strain>
    </source>
</reference>
<feature type="transmembrane region" description="Helical" evidence="8">
    <location>
        <begin position="102"/>
        <end position="124"/>
    </location>
</feature>
<dbReference type="OMA" id="EAPCRCC"/>
<evidence type="ECO:0000256" key="1">
    <source>
        <dbReference type="ARBA" id="ARBA00004141"/>
    </source>
</evidence>
<feature type="domain" description="Potassium channel" evidence="9">
    <location>
        <begin position="174"/>
        <end position="252"/>
    </location>
</feature>
<keyword evidence="3 8" id="KW-0812">Transmembrane</keyword>
<organism evidence="10 11">
    <name type="scientific">Strigamia maritima</name>
    <name type="common">European centipede</name>
    <name type="synonym">Geophilus maritimus</name>
    <dbReference type="NCBI Taxonomy" id="126957"/>
    <lineage>
        <taxon>Eukaryota</taxon>
        <taxon>Metazoa</taxon>
        <taxon>Ecdysozoa</taxon>
        <taxon>Arthropoda</taxon>
        <taxon>Myriapoda</taxon>
        <taxon>Chilopoda</taxon>
        <taxon>Pleurostigmophora</taxon>
        <taxon>Geophilomorpha</taxon>
        <taxon>Linotaeniidae</taxon>
        <taxon>Strigamia</taxon>
    </lineage>
</organism>
<dbReference type="EnsemblMetazoa" id="SMAR003043-RA">
    <property type="protein sequence ID" value="SMAR003043-PA"/>
    <property type="gene ID" value="SMAR003043"/>
</dbReference>
<dbReference type="HOGENOM" id="CLU_022504_3_1_1"/>
<dbReference type="Gene3D" id="1.10.287.70">
    <property type="match status" value="2"/>
</dbReference>
<evidence type="ECO:0000256" key="2">
    <source>
        <dbReference type="ARBA" id="ARBA00022448"/>
    </source>
</evidence>
<dbReference type="eggNOG" id="KOG4404">
    <property type="taxonomic scope" value="Eukaryota"/>
</dbReference>
<evidence type="ECO:0000256" key="4">
    <source>
        <dbReference type="ARBA" id="ARBA00022989"/>
    </source>
</evidence>
<dbReference type="EMBL" id="JH431265">
    <property type="status" value="NOT_ANNOTATED_CDS"/>
    <property type="molecule type" value="Genomic_DNA"/>
</dbReference>